<evidence type="ECO:0000256" key="1">
    <source>
        <dbReference type="SAM" id="MobiDB-lite"/>
    </source>
</evidence>
<proteinExistence type="predicted"/>
<sequence length="56" mass="6223">MVRRVEHDAALFDDVLALVGGVKPGEQRRLAAGEQQQRPRQQQAAKDAKERRLAAS</sequence>
<evidence type="ECO:0000313" key="2">
    <source>
        <dbReference type="EMBL" id="MET3652069.1"/>
    </source>
</evidence>
<accession>A0ABV2JW47</accession>
<name>A0ABV2JW47_9GAMM</name>
<reference evidence="2 3" key="1">
    <citation type="submission" date="2024-06" db="EMBL/GenBank/DDBJ databases">
        <title>Sorghum-associated microbial communities from plants grown in Nebraska, USA.</title>
        <authorList>
            <person name="Schachtman D."/>
        </authorList>
    </citation>
    <scope>NUCLEOTIDE SEQUENCE [LARGE SCALE GENOMIC DNA]</scope>
    <source>
        <strain evidence="2 3">1073</strain>
    </source>
</reference>
<feature type="compositionally biased region" description="Basic and acidic residues" evidence="1">
    <location>
        <begin position="46"/>
        <end position="56"/>
    </location>
</feature>
<organism evidence="2 3">
    <name type="scientific">Dyella japonica</name>
    <dbReference type="NCBI Taxonomy" id="231455"/>
    <lineage>
        <taxon>Bacteria</taxon>
        <taxon>Pseudomonadati</taxon>
        <taxon>Pseudomonadota</taxon>
        <taxon>Gammaproteobacteria</taxon>
        <taxon>Lysobacterales</taxon>
        <taxon>Rhodanobacteraceae</taxon>
        <taxon>Dyella</taxon>
    </lineage>
</organism>
<comment type="caution">
    <text evidence="2">The sequence shown here is derived from an EMBL/GenBank/DDBJ whole genome shotgun (WGS) entry which is preliminary data.</text>
</comment>
<protein>
    <submittedName>
        <fullName evidence="2">Uncharacterized protein</fullName>
    </submittedName>
</protein>
<dbReference type="EMBL" id="JBEPMU010000002">
    <property type="protein sequence ID" value="MET3652069.1"/>
    <property type="molecule type" value="Genomic_DNA"/>
</dbReference>
<evidence type="ECO:0000313" key="3">
    <source>
        <dbReference type="Proteomes" id="UP001549184"/>
    </source>
</evidence>
<feature type="region of interest" description="Disordered" evidence="1">
    <location>
        <begin position="27"/>
        <end position="56"/>
    </location>
</feature>
<dbReference type="Proteomes" id="UP001549184">
    <property type="component" value="Unassembled WGS sequence"/>
</dbReference>
<keyword evidence="3" id="KW-1185">Reference proteome</keyword>
<gene>
    <name evidence="2" type="ORF">ABIC75_001791</name>
</gene>